<feature type="region of interest" description="Disordered" evidence="1">
    <location>
        <begin position="25"/>
        <end position="44"/>
    </location>
</feature>
<organism evidence="3 4">
    <name type="scientific">Dichomitus squalens</name>
    <dbReference type="NCBI Taxonomy" id="114155"/>
    <lineage>
        <taxon>Eukaryota</taxon>
        <taxon>Fungi</taxon>
        <taxon>Dikarya</taxon>
        <taxon>Basidiomycota</taxon>
        <taxon>Agaricomycotina</taxon>
        <taxon>Agaricomycetes</taxon>
        <taxon>Polyporales</taxon>
        <taxon>Polyporaceae</taxon>
        <taxon>Dichomitus</taxon>
    </lineage>
</organism>
<feature type="transmembrane region" description="Helical" evidence="2">
    <location>
        <begin position="208"/>
        <end position="225"/>
    </location>
</feature>
<gene>
    <name evidence="3" type="ORF">BD310DRAFT_38433</name>
</gene>
<keyword evidence="2" id="KW-0812">Transmembrane</keyword>
<feature type="transmembrane region" description="Helical" evidence="2">
    <location>
        <begin position="237"/>
        <end position="257"/>
    </location>
</feature>
<sequence length="278" mass="30413">MDTGKADMLGSGDKQLEGLEEAGGAKRLEGDTPGKGSSSCADGVPPPRAQGTVAWIASPPLTRLITFGRRIHTEALARYEETYPRILDTLRRVLKLCGLTLMIIFVVMLASWFMALSHWFTVFFGHFVLRYTFPQSLDDAFAKKNLDFTAIFAAIGALVVNLPPFLIFLLSVPLTFDRTVLEGSAAPANDFIKRITPNNWYALMFLKYAPRLSAGPVGCAIYWLLTGPDEVEDTLDPLHAAIAGAAGELVLSILGYVKNRLKRRPVGGEPITKDTLPM</sequence>
<keyword evidence="2" id="KW-0472">Membrane</keyword>
<feature type="transmembrane region" description="Helical" evidence="2">
    <location>
        <begin position="148"/>
        <end position="170"/>
    </location>
</feature>
<name>A0A4Q9QFF4_9APHY</name>
<reference evidence="3 4" key="1">
    <citation type="submission" date="2019-01" db="EMBL/GenBank/DDBJ databases">
        <title>Draft genome sequences of three monokaryotic isolates of the white-rot basidiomycete fungus Dichomitus squalens.</title>
        <authorList>
            <consortium name="DOE Joint Genome Institute"/>
            <person name="Lopez S.C."/>
            <person name="Andreopoulos B."/>
            <person name="Pangilinan J."/>
            <person name="Lipzen A."/>
            <person name="Riley R."/>
            <person name="Ahrendt S."/>
            <person name="Ng V."/>
            <person name="Barry K."/>
            <person name="Daum C."/>
            <person name="Grigoriev I.V."/>
            <person name="Hilden K.S."/>
            <person name="Makela M.R."/>
            <person name="de Vries R.P."/>
        </authorList>
    </citation>
    <scope>NUCLEOTIDE SEQUENCE [LARGE SCALE GENOMIC DNA]</scope>
    <source>
        <strain evidence="3 4">CBS 464.89</strain>
    </source>
</reference>
<protein>
    <submittedName>
        <fullName evidence="3">Uncharacterized protein</fullName>
    </submittedName>
</protein>
<dbReference type="Proteomes" id="UP000292082">
    <property type="component" value="Unassembled WGS sequence"/>
</dbReference>
<evidence type="ECO:0000256" key="1">
    <source>
        <dbReference type="SAM" id="MobiDB-lite"/>
    </source>
</evidence>
<dbReference type="AlphaFoldDB" id="A0A4Q9QFF4"/>
<keyword evidence="2" id="KW-1133">Transmembrane helix</keyword>
<dbReference type="EMBL" id="ML145084">
    <property type="protein sequence ID" value="TBU66026.1"/>
    <property type="molecule type" value="Genomic_DNA"/>
</dbReference>
<evidence type="ECO:0000313" key="3">
    <source>
        <dbReference type="EMBL" id="TBU66026.1"/>
    </source>
</evidence>
<proteinExistence type="predicted"/>
<evidence type="ECO:0000256" key="2">
    <source>
        <dbReference type="SAM" id="Phobius"/>
    </source>
</evidence>
<feature type="transmembrane region" description="Helical" evidence="2">
    <location>
        <begin position="99"/>
        <end position="128"/>
    </location>
</feature>
<accession>A0A4Q9QFF4</accession>
<keyword evidence="4" id="KW-1185">Reference proteome</keyword>
<evidence type="ECO:0000313" key="4">
    <source>
        <dbReference type="Proteomes" id="UP000292082"/>
    </source>
</evidence>